<dbReference type="EMBL" id="VMSO01000001">
    <property type="protein sequence ID" value="KAA8502950.1"/>
    <property type="molecule type" value="Genomic_DNA"/>
</dbReference>
<dbReference type="Pfam" id="PF00155">
    <property type="entry name" value="Aminotran_1_2"/>
    <property type="match status" value="1"/>
</dbReference>
<keyword evidence="4" id="KW-0456">Lyase</keyword>
<evidence type="ECO:0000256" key="1">
    <source>
        <dbReference type="ARBA" id="ARBA00001933"/>
    </source>
</evidence>
<dbReference type="GO" id="GO:0047804">
    <property type="term" value="F:cysteine-S-conjugate beta-lyase activity"/>
    <property type="evidence" value="ECO:0007669"/>
    <property type="project" value="UniProtKB-EC"/>
</dbReference>
<evidence type="ECO:0000256" key="3">
    <source>
        <dbReference type="ARBA" id="ARBA00022898"/>
    </source>
</evidence>
<comment type="cofactor">
    <cofactor evidence="1">
        <name>pyridoxal 5'-phosphate</name>
        <dbReference type="ChEBI" id="CHEBI:597326"/>
    </cofactor>
</comment>
<dbReference type="OrthoDB" id="9802872at2"/>
<dbReference type="InterPro" id="IPR015422">
    <property type="entry name" value="PyrdxlP-dep_Trfase_small"/>
</dbReference>
<dbReference type="NCBIfam" id="TIGR04350">
    <property type="entry name" value="C_S_lyase_PatB"/>
    <property type="match status" value="1"/>
</dbReference>
<dbReference type="InterPro" id="IPR051798">
    <property type="entry name" value="Class-II_PLP-Dep_Aminotrans"/>
</dbReference>
<dbReference type="InterPro" id="IPR004839">
    <property type="entry name" value="Aminotransferase_I/II_large"/>
</dbReference>
<gene>
    <name evidence="7" type="ORF">FNY66_01480</name>
</gene>
<keyword evidence="3" id="KW-0663">Pyridoxal phosphate</keyword>
<keyword evidence="7" id="KW-0032">Aminotransferase</keyword>
<sequence length="398" mass="45642">MDFEKYCRENCVERKGTGTLKWDSLEEIFGDADLLPMWVADMEIRCPQSVLDAMAKRVSHGVFGYGKVEDSYYEAFFAWQKKHHNMDIAKENVRFATGVVGSLYAAVRAYTKEEESVIICSPVYYPFYDAVLNSGRKLVTVELDNNDGYYTLDYEKFEKEIEDNDVKLFILCSPHNPVCRVWTEEELEKIFDICRRHGVLVVSDEIHQDFVFGDNKFISSSNLKGGAYKDMLILLNSGSKTFNLAGLIHSHVIIYDEKLMETYDKYIQSIGSPEANVMGLVGMEAAYRGGEEWFEDVKALICHNYDYMKGEFARELPKIVVTPLEGTYLSWIDLRAYIDGTKVEEFVQKKCRLACDVGEWFSYTGHGFIRINLATDTKYIKTAVESLIKNLKELNGLD</sequence>
<evidence type="ECO:0000256" key="2">
    <source>
        <dbReference type="ARBA" id="ARBA00012224"/>
    </source>
</evidence>
<evidence type="ECO:0000313" key="8">
    <source>
        <dbReference type="Proteomes" id="UP000322025"/>
    </source>
</evidence>
<dbReference type="InterPro" id="IPR015421">
    <property type="entry name" value="PyrdxlP-dep_Trfase_major"/>
</dbReference>
<dbReference type="GO" id="GO:0008483">
    <property type="term" value="F:transaminase activity"/>
    <property type="evidence" value="ECO:0007669"/>
    <property type="project" value="UniProtKB-KW"/>
</dbReference>
<dbReference type="PANTHER" id="PTHR43525:SF1">
    <property type="entry name" value="PROTEIN MALY"/>
    <property type="match status" value="1"/>
</dbReference>
<dbReference type="AlphaFoldDB" id="A0A5M9I195"/>
<dbReference type="Gene3D" id="3.90.1150.10">
    <property type="entry name" value="Aspartate Aminotransferase, domain 1"/>
    <property type="match status" value="1"/>
</dbReference>
<dbReference type="InterPro" id="IPR015424">
    <property type="entry name" value="PyrdxlP-dep_Trfase"/>
</dbReference>
<dbReference type="SUPFAM" id="SSF53383">
    <property type="entry name" value="PLP-dependent transferases"/>
    <property type="match status" value="1"/>
</dbReference>
<dbReference type="RefSeq" id="WP_150310083.1">
    <property type="nucleotide sequence ID" value="NZ_VMSO01000001.1"/>
</dbReference>
<evidence type="ECO:0000256" key="4">
    <source>
        <dbReference type="ARBA" id="ARBA00023239"/>
    </source>
</evidence>
<dbReference type="CDD" id="cd00609">
    <property type="entry name" value="AAT_like"/>
    <property type="match status" value="1"/>
</dbReference>
<keyword evidence="8" id="KW-1185">Reference proteome</keyword>
<dbReference type="PANTHER" id="PTHR43525">
    <property type="entry name" value="PROTEIN MALY"/>
    <property type="match status" value="1"/>
</dbReference>
<dbReference type="Gene3D" id="3.40.640.10">
    <property type="entry name" value="Type I PLP-dependent aspartate aminotransferase-like (Major domain)"/>
    <property type="match status" value="1"/>
</dbReference>
<organism evidence="7 8">
    <name type="scientific">Mediterraneibacter catenae</name>
    <dbReference type="NCBI Taxonomy" id="2594882"/>
    <lineage>
        <taxon>Bacteria</taxon>
        <taxon>Bacillati</taxon>
        <taxon>Bacillota</taxon>
        <taxon>Clostridia</taxon>
        <taxon>Lachnospirales</taxon>
        <taxon>Lachnospiraceae</taxon>
        <taxon>Mediterraneibacter</taxon>
    </lineage>
</organism>
<evidence type="ECO:0000256" key="5">
    <source>
        <dbReference type="ARBA" id="ARBA00037974"/>
    </source>
</evidence>
<dbReference type="InterPro" id="IPR027619">
    <property type="entry name" value="C-S_lyase_PatB-like"/>
</dbReference>
<comment type="similarity">
    <text evidence="5">Belongs to the class-II pyridoxal-phosphate-dependent aminotransferase family. MalY/PatB cystathionine beta-lyase subfamily.</text>
</comment>
<proteinExistence type="inferred from homology"/>
<protein>
    <recommendedName>
        <fullName evidence="2">cysteine-S-conjugate beta-lyase</fullName>
        <ecNumber evidence="2">4.4.1.13</ecNumber>
    </recommendedName>
</protein>
<evidence type="ECO:0000313" key="7">
    <source>
        <dbReference type="EMBL" id="KAA8502950.1"/>
    </source>
</evidence>
<accession>A0A5M9I195</accession>
<feature type="domain" description="Aminotransferase class I/classII large" evidence="6">
    <location>
        <begin position="46"/>
        <end position="387"/>
    </location>
</feature>
<evidence type="ECO:0000259" key="6">
    <source>
        <dbReference type="Pfam" id="PF00155"/>
    </source>
</evidence>
<keyword evidence="7" id="KW-0808">Transferase</keyword>
<dbReference type="GO" id="GO:0030170">
    <property type="term" value="F:pyridoxal phosphate binding"/>
    <property type="evidence" value="ECO:0007669"/>
    <property type="project" value="InterPro"/>
</dbReference>
<name>A0A5M9I195_9FIRM</name>
<dbReference type="Proteomes" id="UP000322025">
    <property type="component" value="Unassembled WGS sequence"/>
</dbReference>
<comment type="caution">
    <text evidence="7">The sequence shown here is derived from an EMBL/GenBank/DDBJ whole genome shotgun (WGS) entry which is preliminary data.</text>
</comment>
<reference evidence="7" key="1">
    <citation type="submission" date="2019-07" db="EMBL/GenBank/DDBJ databases">
        <authorList>
            <person name="Wongkuna S."/>
            <person name="Scaria J."/>
        </authorList>
    </citation>
    <scope>NUCLEOTIDE SEQUENCE [LARGE SCALE GENOMIC DNA]</scope>
    <source>
        <strain evidence="7">SW178</strain>
    </source>
</reference>
<dbReference type="EC" id="4.4.1.13" evidence="2"/>